<comment type="caution">
    <text evidence="3">The sequence shown here is derived from an EMBL/GenBank/DDBJ whole genome shotgun (WGS) entry which is preliminary data.</text>
</comment>
<accession>A0A4U7KYV7</accession>
<keyword evidence="2" id="KW-0812">Transmembrane</keyword>
<organism evidence="3 4">
    <name type="scientific">Sporisorium graminicola</name>
    <dbReference type="NCBI Taxonomy" id="280036"/>
    <lineage>
        <taxon>Eukaryota</taxon>
        <taxon>Fungi</taxon>
        <taxon>Dikarya</taxon>
        <taxon>Basidiomycota</taxon>
        <taxon>Ustilaginomycotina</taxon>
        <taxon>Ustilaginomycetes</taxon>
        <taxon>Ustilaginales</taxon>
        <taxon>Ustilaginaceae</taxon>
        <taxon>Sporisorium</taxon>
    </lineage>
</organism>
<dbReference type="RefSeq" id="XP_029741735.1">
    <property type="nucleotide sequence ID" value="XM_029882134.1"/>
</dbReference>
<feature type="region of interest" description="Disordered" evidence="1">
    <location>
        <begin position="1"/>
        <end position="23"/>
    </location>
</feature>
<evidence type="ECO:0000256" key="1">
    <source>
        <dbReference type="SAM" id="MobiDB-lite"/>
    </source>
</evidence>
<proteinExistence type="predicted"/>
<keyword evidence="2" id="KW-0472">Membrane</keyword>
<dbReference type="EMBL" id="SRRM01000004">
    <property type="protein sequence ID" value="TKY89750.1"/>
    <property type="molecule type" value="Genomic_DNA"/>
</dbReference>
<gene>
    <name evidence="3" type="ORF">EX895_001535</name>
</gene>
<protein>
    <submittedName>
        <fullName evidence="3">Uncharacterized protein</fullName>
    </submittedName>
</protein>
<reference evidence="3 4" key="1">
    <citation type="submission" date="2019-05" db="EMBL/GenBank/DDBJ databases">
        <title>Sporisorium graminicola CBS 10092 draft sequencing and annotation.</title>
        <authorList>
            <person name="Solano-Gonzalez S."/>
            <person name="Caddick M.X."/>
            <person name="Darby A."/>
        </authorList>
    </citation>
    <scope>NUCLEOTIDE SEQUENCE [LARGE SCALE GENOMIC DNA]</scope>
    <source>
        <strain evidence="3 4">CBS 10092</strain>
    </source>
</reference>
<evidence type="ECO:0000313" key="4">
    <source>
        <dbReference type="Proteomes" id="UP000306050"/>
    </source>
</evidence>
<feature type="transmembrane region" description="Helical" evidence="2">
    <location>
        <begin position="88"/>
        <end position="109"/>
    </location>
</feature>
<evidence type="ECO:0000256" key="2">
    <source>
        <dbReference type="SAM" id="Phobius"/>
    </source>
</evidence>
<dbReference type="OrthoDB" id="3359721at2759"/>
<name>A0A4U7KYV7_9BASI</name>
<feature type="compositionally biased region" description="Polar residues" evidence="1">
    <location>
        <begin position="1"/>
        <end position="18"/>
    </location>
</feature>
<dbReference type="GeneID" id="40724430"/>
<evidence type="ECO:0000313" key="3">
    <source>
        <dbReference type="EMBL" id="TKY89750.1"/>
    </source>
</evidence>
<dbReference type="KEGG" id="sgra:EX895_001535"/>
<keyword evidence="4" id="KW-1185">Reference proteome</keyword>
<feature type="compositionally biased region" description="Acidic residues" evidence="1">
    <location>
        <begin position="149"/>
        <end position="158"/>
    </location>
</feature>
<sequence>MGRGMWTSSNRDGQNSTRSNRRKRISITGGPMLRYKYLRRCLINLVILYLGIISAACFFGGVTIYLAAVVDESAVRGPDSAVHSTAIAGSKAAWVSAVFSVLAIGSIIFRNVDNTQPGASQNSGEGGGGVGNGLMRRFNKHASSGTGSEADEQGEGVA</sequence>
<feature type="region of interest" description="Disordered" evidence="1">
    <location>
        <begin position="118"/>
        <end position="158"/>
    </location>
</feature>
<dbReference type="Proteomes" id="UP000306050">
    <property type="component" value="Chromosome SGRAM_11"/>
</dbReference>
<dbReference type="AlphaFoldDB" id="A0A4U7KYV7"/>
<keyword evidence="2" id="KW-1133">Transmembrane helix</keyword>
<feature type="transmembrane region" description="Helical" evidence="2">
    <location>
        <begin position="42"/>
        <end position="68"/>
    </location>
</feature>